<evidence type="ECO:0000313" key="2">
    <source>
        <dbReference type="EMBL" id="PBK79308.1"/>
    </source>
</evidence>
<dbReference type="InParanoid" id="A0A2H3CLP5"/>
<gene>
    <name evidence="2" type="ORF">ARMGADRAFT_1040898</name>
</gene>
<sequence>MDRKAGVHGMRSRGWKTSTKVGIKRRGSTGVIAMTTRTMGMVLVAPLVSCHLKEKRSVAFERRENVSLGGRQGGKVTSDDDGGDMMETGTMTSTATNLASYFIAFDSDSGGDVIPGQIEAPENSSSPLQARRMVLVGDGAYPATTAGLVMVYTRVIASSKGGDIVVVVLEALKTSVVAMVGEIGENGEIRDDGDQTTSLTTVELVLVASPSAPAAVDTAAMVPGVQEKRRSCI</sequence>
<name>A0A2H3CLP5_ARMGA</name>
<feature type="region of interest" description="Disordered" evidence="1">
    <location>
        <begin position="1"/>
        <end position="21"/>
    </location>
</feature>
<dbReference type="AlphaFoldDB" id="A0A2H3CLP5"/>
<reference evidence="3" key="1">
    <citation type="journal article" date="2017" name="Nat. Ecol. Evol.">
        <title>Genome expansion and lineage-specific genetic innovations in the forest pathogenic fungi Armillaria.</title>
        <authorList>
            <person name="Sipos G."/>
            <person name="Prasanna A.N."/>
            <person name="Walter M.C."/>
            <person name="O'Connor E."/>
            <person name="Balint B."/>
            <person name="Krizsan K."/>
            <person name="Kiss B."/>
            <person name="Hess J."/>
            <person name="Varga T."/>
            <person name="Slot J."/>
            <person name="Riley R."/>
            <person name="Boka B."/>
            <person name="Rigling D."/>
            <person name="Barry K."/>
            <person name="Lee J."/>
            <person name="Mihaltcheva S."/>
            <person name="LaButti K."/>
            <person name="Lipzen A."/>
            <person name="Waldron R."/>
            <person name="Moloney N.M."/>
            <person name="Sperisen C."/>
            <person name="Kredics L."/>
            <person name="Vagvoelgyi C."/>
            <person name="Patrignani A."/>
            <person name="Fitzpatrick D."/>
            <person name="Nagy I."/>
            <person name="Doyle S."/>
            <person name="Anderson J.B."/>
            <person name="Grigoriev I.V."/>
            <person name="Gueldener U."/>
            <person name="Muensterkoetter M."/>
            <person name="Nagy L.G."/>
        </authorList>
    </citation>
    <scope>NUCLEOTIDE SEQUENCE [LARGE SCALE GENOMIC DNA]</scope>
    <source>
        <strain evidence="3">Ar21-2</strain>
    </source>
</reference>
<keyword evidence="3" id="KW-1185">Reference proteome</keyword>
<evidence type="ECO:0000313" key="3">
    <source>
        <dbReference type="Proteomes" id="UP000217790"/>
    </source>
</evidence>
<accession>A0A2H3CLP5</accession>
<dbReference type="EMBL" id="KZ293788">
    <property type="protein sequence ID" value="PBK79308.1"/>
    <property type="molecule type" value="Genomic_DNA"/>
</dbReference>
<proteinExistence type="predicted"/>
<evidence type="ECO:0000256" key="1">
    <source>
        <dbReference type="SAM" id="MobiDB-lite"/>
    </source>
</evidence>
<dbReference type="OrthoDB" id="3111444at2759"/>
<organism evidence="2 3">
    <name type="scientific">Armillaria gallica</name>
    <name type="common">Bulbous honey fungus</name>
    <name type="synonym">Armillaria bulbosa</name>
    <dbReference type="NCBI Taxonomy" id="47427"/>
    <lineage>
        <taxon>Eukaryota</taxon>
        <taxon>Fungi</taxon>
        <taxon>Dikarya</taxon>
        <taxon>Basidiomycota</taxon>
        <taxon>Agaricomycotina</taxon>
        <taxon>Agaricomycetes</taxon>
        <taxon>Agaricomycetidae</taxon>
        <taxon>Agaricales</taxon>
        <taxon>Marasmiineae</taxon>
        <taxon>Physalacriaceae</taxon>
        <taxon>Armillaria</taxon>
    </lineage>
</organism>
<protein>
    <submittedName>
        <fullName evidence="2">Uncharacterized protein</fullName>
    </submittedName>
</protein>
<dbReference type="Proteomes" id="UP000217790">
    <property type="component" value="Unassembled WGS sequence"/>
</dbReference>